<dbReference type="PROSITE" id="PS51120">
    <property type="entry name" value="LDLRB"/>
    <property type="match status" value="1"/>
</dbReference>
<evidence type="ECO:0000313" key="3">
    <source>
        <dbReference type="Proteomes" id="UP001642484"/>
    </source>
</evidence>
<proteinExistence type="predicted"/>
<sequence length="315" mass="34681">MLGGLLAAFATLRCAVSLHATTRPRYIYLILNFPNRIVRTDINGQNQVVLLEGLGHPHALAVDDFHRKMYFGVSDDASDRLMRSDLTGRNAEELVQGVHVGGVAVDPHGGAVYWTELDQGLVQRARLDGSQVETLVSGLEDPGGLDLDLHEGQVFWCDQTGWERRKGRIQRSWLNGSNVTDLRETPFPMDVAVDLAHQQLYYTDAGSYEITRCDFTGAECEVILNKTVEVNESAKQGRHINGLLDPHGIVLDHQGKIYFTLLGTAYRAKGGASISRNAKLQRCNLDGSHLEILAEFGSTQPVSIALSTVSETEEL</sequence>
<dbReference type="SUPFAM" id="SSF63825">
    <property type="entry name" value="YWTD domain"/>
    <property type="match status" value="1"/>
</dbReference>
<reference evidence="2 3" key="1">
    <citation type="submission" date="2024-02" db="EMBL/GenBank/DDBJ databases">
        <authorList>
            <person name="Chen Y."/>
            <person name="Shah S."/>
            <person name="Dougan E. K."/>
            <person name="Thang M."/>
            <person name="Chan C."/>
        </authorList>
    </citation>
    <scope>NUCLEOTIDE SEQUENCE [LARGE SCALE GENOMIC DNA]</scope>
</reference>
<dbReference type="InterPro" id="IPR000033">
    <property type="entry name" value="LDLR_classB_rpt"/>
</dbReference>
<keyword evidence="3" id="KW-1185">Reference proteome</keyword>
<dbReference type="EMBL" id="CAXAMN010025694">
    <property type="protein sequence ID" value="CAK9097154.1"/>
    <property type="molecule type" value="Genomic_DNA"/>
</dbReference>
<evidence type="ECO:0008006" key="4">
    <source>
        <dbReference type="Google" id="ProtNLM"/>
    </source>
</evidence>
<dbReference type="SMART" id="SM00135">
    <property type="entry name" value="LY"/>
    <property type="match status" value="5"/>
</dbReference>
<feature type="signal peptide" evidence="1">
    <location>
        <begin position="1"/>
        <end position="17"/>
    </location>
</feature>
<dbReference type="Gene3D" id="2.120.10.30">
    <property type="entry name" value="TolB, C-terminal domain"/>
    <property type="match status" value="2"/>
</dbReference>
<evidence type="ECO:0000256" key="1">
    <source>
        <dbReference type="SAM" id="SignalP"/>
    </source>
</evidence>
<dbReference type="InterPro" id="IPR011042">
    <property type="entry name" value="6-blade_b-propeller_TolB-like"/>
</dbReference>
<dbReference type="SUPFAM" id="SSF63829">
    <property type="entry name" value="Calcium-dependent phosphotriesterase"/>
    <property type="match status" value="1"/>
</dbReference>
<dbReference type="PANTHER" id="PTHR46513">
    <property type="entry name" value="VITELLOGENIN RECEPTOR-LIKE PROTEIN-RELATED-RELATED"/>
    <property type="match status" value="1"/>
</dbReference>
<evidence type="ECO:0000313" key="2">
    <source>
        <dbReference type="EMBL" id="CAK9097154.1"/>
    </source>
</evidence>
<dbReference type="InterPro" id="IPR050778">
    <property type="entry name" value="Cueball_EGF_LRP_Nidogen"/>
</dbReference>
<organism evidence="2 3">
    <name type="scientific">Durusdinium trenchii</name>
    <dbReference type="NCBI Taxonomy" id="1381693"/>
    <lineage>
        <taxon>Eukaryota</taxon>
        <taxon>Sar</taxon>
        <taxon>Alveolata</taxon>
        <taxon>Dinophyceae</taxon>
        <taxon>Suessiales</taxon>
        <taxon>Symbiodiniaceae</taxon>
        <taxon>Durusdinium</taxon>
    </lineage>
</organism>
<keyword evidence="1" id="KW-0732">Signal</keyword>
<dbReference type="Proteomes" id="UP001642484">
    <property type="component" value="Unassembled WGS sequence"/>
</dbReference>
<protein>
    <recommendedName>
        <fullName evidence="4">SMP-30/Gluconolactonase/LRE-like region domain-containing protein</fullName>
    </recommendedName>
</protein>
<comment type="caution">
    <text evidence="2">The sequence shown here is derived from an EMBL/GenBank/DDBJ whole genome shotgun (WGS) entry which is preliminary data.</text>
</comment>
<gene>
    <name evidence="2" type="ORF">CCMP2556_LOCUS46148</name>
</gene>
<feature type="chain" id="PRO_5045903759" description="SMP-30/Gluconolactonase/LRE-like region domain-containing protein" evidence="1">
    <location>
        <begin position="18"/>
        <end position="315"/>
    </location>
</feature>
<name>A0ABP0R9A1_9DINO</name>
<accession>A0ABP0R9A1</accession>